<proteinExistence type="predicted"/>
<dbReference type="AlphaFoldDB" id="A0A1I5SHD3"/>
<dbReference type="Proteomes" id="UP000199227">
    <property type="component" value="Unassembled WGS sequence"/>
</dbReference>
<accession>A0A1I5SHD3</accession>
<evidence type="ECO:0000313" key="1">
    <source>
        <dbReference type="EMBL" id="SFP70160.1"/>
    </source>
</evidence>
<dbReference type="STRING" id="223786.SAMN05216234_1346"/>
<name>A0A1I5SHD3_9BACT</name>
<sequence>MCLLYTKVKNYQQHSWKKREKNLKKHIAFNKELMKPDVNFKDERIEKRENNKEKSLFFQFLDLFK</sequence>
<reference evidence="1 2" key="1">
    <citation type="submission" date="2016-10" db="EMBL/GenBank/DDBJ databases">
        <authorList>
            <person name="de Groot N.N."/>
        </authorList>
    </citation>
    <scope>NUCLEOTIDE SEQUENCE [LARGE SCALE GENOMIC DNA]</scope>
    <source>
        <strain evidence="1 2">EP1-55-1</strain>
    </source>
</reference>
<evidence type="ECO:0000313" key="2">
    <source>
        <dbReference type="Proteomes" id="UP000199227"/>
    </source>
</evidence>
<gene>
    <name evidence="1" type="ORF">SAMN05216234_1346</name>
</gene>
<protein>
    <submittedName>
        <fullName evidence="1">Uncharacterized protein</fullName>
    </submittedName>
</protein>
<keyword evidence="2" id="KW-1185">Reference proteome</keyword>
<dbReference type="RefSeq" id="WP_092913391.1">
    <property type="nucleotide sequence ID" value="NZ_FOXB01000034.1"/>
</dbReference>
<dbReference type="EMBL" id="FOXB01000034">
    <property type="protein sequence ID" value="SFP70160.1"/>
    <property type="molecule type" value="Genomic_DNA"/>
</dbReference>
<organism evidence="1 2">
    <name type="scientific">Hydrogenimonas thermophila</name>
    <dbReference type="NCBI Taxonomy" id="223786"/>
    <lineage>
        <taxon>Bacteria</taxon>
        <taxon>Pseudomonadati</taxon>
        <taxon>Campylobacterota</taxon>
        <taxon>Epsilonproteobacteria</taxon>
        <taxon>Campylobacterales</taxon>
        <taxon>Hydrogenimonadaceae</taxon>
        <taxon>Hydrogenimonas</taxon>
    </lineage>
</organism>